<evidence type="ECO:0008006" key="4">
    <source>
        <dbReference type="Google" id="ProtNLM"/>
    </source>
</evidence>
<dbReference type="EMBL" id="JAME01000006">
    <property type="protein sequence ID" value="ETX29865.1"/>
    <property type="molecule type" value="Genomic_DNA"/>
</dbReference>
<dbReference type="Proteomes" id="UP000023430">
    <property type="component" value="Unassembled WGS sequence"/>
</dbReference>
<keyword evidence="3" id="KW-1185">Reference proteome</keyword>
<dbReference type="InterPro" id="IPR036388">
    <property type="entry name" value="WH-like_DNA-bd_sf"/>
</dbReference>
<organism evidence="2 3">
    <name type="scientific">Roseivivax isoporae LMG 25204</name>
    <dbReference type="NCBI Taxonomy" id="1449351"/>
    <lineage>
        <taxon>Bacteria</taxon>
        <taxon>Pseudomonadati</taxon>
        <taxon>Pseudomonadota</taxon>
        <taxon>Alphaproteobacteria</taxon>
        <taxon>Rhodobacterales</taxon>
        <taxon>Roseobacteraceae</taxon>
        <taxon>Roseivivax</taxon>
    </lineage>
</organism>
<dbReference type="Pfam" id="PF11625">
    <property type="entry name" value="DUF3253"/>
    <property type="match status" value="1"/>
</dbReference>
<comment type="caution">
    <text evidence="2">The sequence shown here is derived from an EMBL/GenBank/DDBJ whole genome shotgun (WGS) entry which is preliminary data.</text>
</comment>
<dbReference type="eggNOG" id="ENOG50335W5">
    <property type="taxonomic scope" value="Bacteria"/>
</dbReference>
<dbReference type="AlphaFoldDB" id="X7FAP3"/>
<evidence type="ECO:0000313" key="3">
    <source>
        <dbReference type="Proteomes" id="UP000023430"/>
    </source>
</evidence>
<dbReference type="InterPro" id="IPR036390">
    <property type="entry name" value="WH_DNA-bd_sf"/>
</dbReference>
<accession>X7FAP3</accession>
<proteinExistence type="predicted"/>
<dbReference type="InterPro" id="IPR021660">
    <property type="entry name" value="DUF3253"/>
</dbReference>
<dbReference type="STRING" id="1449351.RISW2_19595"/>
<dbReference type="OrthoDB" id="7631458at2"/>
<sequence length="93" mass="9804">MTDARPDDDEIAEVLMALARARGPASSFCPSEAARTLSDDWRPLMAEVRRVAASLPLRATRRGAPVDPCAPGGPIRLSLAPPGGPQSRRGSRG</sequence>
<evidence type="ECO:0000256" key="1">
    <source>
        <dbReference type="SAM" id="MobiDB-lite"/>
    </source>
</evidence>
<dbReference type="Gene3D" id="1.10.10.10">
    <property type="entry name" value="Winged helix-like DNA-binding domain superfamily/Winged helix DNA-binding domain"/>
    <property type="match status" value="1"/>
</dbReference>
<name>X7FAP3_9RHOB</name>
<gene>
    <name evidence="2" type="ORF">RISW2_19595</name>
</gene>
<evidence type="ECO:0000313" key="2">
    <source>
        <dbReference type="EMBL" id="ETX29865.1"/>
    </source>
</evidence>
<dbReference type="RefSeq" id="WP_051491814.1">
    <property type="nucleotide sequence ID" value="NZ_JAME01000006.1"/>
</dbReference>
<feature type="region of interest" description="Disordered" evidence="1">
    <location>
        <begin position="62"/>
        <end position="93"/>
    </location>
</feature>
<protein>
    <recommendedName>
        <fullName evidence="4">DUF3253 domain-containing protein</fullName>
    </recommendedName>
</protein>
<reference evidence="2 3" key="1">
    <citation type="submission" date="2014-01" db="EMBL/GenBank/DDBJ databases">
        <title>Roseivivax isoporae LMG 25204 Genome Sequencing.</title>
        <authorList>
            <person name="Lai Q."/>
            <person name="Li G."/>
            <person name="Shao Z."/>
        </authorList>
    </citation>
    <scope>NUCLEOTIDE SEQUENCE [LARGE SCALE GENOMIC DNA]</scope>
    <source>
        <strain evidence="2 3">LMG 25204</strain>
    </source>
</reference>
<dbReference type="SUPFAM" id="SSF46785">
    <property type="entry name" value="Winged helix' DNA-binding domain"/>
    <property type="match status" value="1"/>
</dbReference>